<gene>
    <name evidence="1" type="ORF">OV079_52525</name>
</gene>
<dbReference type="EMBL" id="JAPNKE010000002">
    <property type="protein sequence ID" value="MCY1014012.1"/>
    <property type="molecule type" value="Genomic_DNA"/>
</dbReference>
<dbReference type="RefSeq" id="WP_267778215.1">
    <property type="nucleotide sequence ID" value="NZ_JAPNKE010000002.1"/>
</dbReference>
<dbReference type="AlphaFoldDB" id="A0A9X3F0X1"/>
<evidence type="ECO:0000313" key="2">
    <source>
        <dbReference type="Proteomes" id="UP001150924"/>
    </source>
</evidence>
<organism evidence="1 2">
    <name type="scientific">Nannocystis pusilla</name>
    <dbReference type="NCBI Taxonomy" id="889268"/>
    <lineage>
        <taxon>Bacteria</taxon>
        <taxon>Pseudomonadati</taxon>
        <taxon>Myxococcota</taxon>
        <taxon>Polyangia</taxon>
        <taxon>Nannocystales</taxon>
        <taxon>Nannocystaceae</taxon>
        <taxon>Nannocystis</taxon>
    </lineage>
</organism>
<proteinExistence type="predicted"/>
<reference evidence="1" key="1">
    <citation type="submission" date="2022-11" db="EMBL/GenBank/DDBJ databases">
        <title>Minimal conservation of predation-associated metabolite biosynthetic gene clusters underscores biosynthetic potential of Myxococcota including descriptions for ten novel species: Archangium lansinium sp. nov., Myxococcus landrumus sp. nov., Nannocystis bai.</title>
        <authorList>
            <person name="Ahearne A."/>
            <person name="Stevens C."/>
            <person name="Phillips K."/>
        </authorList>
    </citation>
    <scope>NUCLEOTIDE SEQUENCE</scope>
    <source>
        <strain evidence="1">Na p29</strain>
    </source>
</reference>
<comment type="caution">
    <text evidence="1">The sequence shown here is derived from an EMBL/GenBank/DDBJ whole genome shotgun (WGS) entry which is preliminary data.</text>
</comment>
<evidence type="ECO:0000313" key="1">
    <source>
        <dbReference type="EMBL" id="MCY1014012.1"/>
    </source>
</evidence>
<accession>A0A9X3F0X1</accession>
<keyword evidence="2" id="KW-1185">Reference proteome</keyword>
<name>A0A9X3F0X1_9BACT</name>
<sequence length="136" mass="14417">MLKKDGDFVAEMGRRDLQRPEVVADLGDASVVRREGEALVMAKSTGSSEGPLKELSPIMLTQGPFSWSGFDNKPTMRCSGDRVVIEQAAAILDGPADPSAMYALMGSIVWAANVLANGSCEQVRESPADVEGGSRC</sequence>
<protein>
    <submittedName>
        <fullName evidence="1">Uncharacterized protein</fullName>
    </submittedName>
</protein>
<dbReference type="Proteomes" id="UP001150924">
    <property type="component" value="Unassembled WGS sequence"/>
</dbReference>